<dbReference type="GeneID" id="100556881"/>
<dbReference type="Ensembl" id="ENSACAT00000047280.1">
    <property type="protein sequence ID" value="ENSACAP00000037869.1"/>
    <property type="gene ID" value="ENSACAG00000038951.1"/>
</dbReference>
<sequence>MAGEMKAAEATSPSACPPCDPRVPCRSRDWTAELLGEYGPLVEKLGAGQAVEAEALKQAVAEAIGNFETAVQENITVNGQPWQESSDDLHNVDMTIKLLEDKLDDLIVEVASKRSRYPREVKIHVIKALKTKQKLLDHRQTAGNCQEITSKPSQDFHMADLSLATKNATRHIGESFKSMSVLVGKAEGFSKVLSLEPTLEQCKVHQEIVYVSEEKKETKINVKDLASQVEVIPPLTAISNSVLLKIKRQLHSPQDRYPLRRRKISLYT</sequence>
<evidence type="ECO:0000313" key="2">
    <source>
        <dbReference type="Ensembl" id="ENSACAP00000037869.1"/>
    </source>
</evidence>
<feature type="region of interest" description="Disordered" evidence="1">
    <location>
        <begin position="1"/>
        <end position="22"/>
    </location>
</feature>
<dbReference type="InParanoid" id="A0A803TRM9"/>
<dbReference type="Proteomes" id="UP000001646">
    <property type="component" value="Chromosome 1"/>
</dbReference>
<dbReference type="FunCoup" id="A0A803TRM9">
    <property type="interactions" value="312"/>
</dbReference>
<dbReference type="InterPro" id="IPR013950">
    <property type="entry name" value="Mis14/Nsl1"/>
</dbReference>
<evidence type="ECO:0000313" key="3">
    <source>
        <dbReference type="Proteomes" id="UP000001646"/>
    </source>
</evidence>
<dbReference type="OrthoDB" id="5973266at2759"/>
<organism evidence="2 3">
    <name type="scientific">Anolis carolinensis</name>
    <name type="common">Green anole</name>
    <name type="synonym">American chameleon</name>
    <dbReference type="NCBI Taxonomy" id="28377"/>
    <lineage>
        <taxon>Eukaryota</taxon>
        <taxon>Metazoa</taxon>
        <taxon>Chordata</taxon>
        <taxon>Craniata</taxon>
        <taxon>Vertebrata</taxon>
        <taxon>Euteleostomi</taxon>
        <taxon>Lepidosauria</taxon>
        <taxon>Squamata</taxon>
        <taxon>Bifurcata</taxon>
        <taxon>Unidentata</taxon>
        <taxon>Episquamata</taxon>
        <taxon>Toxicofera</taxon>
        <taxon>Iguania</taxon>
        <taxon>Dactyloidae</taxon>
        <taxon>Anolis</taxon>
    </lineage>
</organism>
<dbReference type="GO" id="GO:0000070">
    <property type="term" value="P:mitotic sister chromatid segregation"/>
    <property type="evidence" value="ECO:0007669"/>
    <property type="project" value="InterPro"/>
</dbReference>
<dbReference type="PANTHER" id="PTHR31749:SF3">
    <property type="entry name" value="KINETOCHORE-ASSOCIATED PROTEIN NSL1 HOMOLOG"/>
    <property type="match status" value="1"/>
</dbReference>
<protein>
    <submittedName>
        <fullName evidence="2">NSL1 component of MIS12 kinetochore complex</fullName>
    </submittedName>
</protein>
<dbReference type="GO" id="GO:0000444">
    <property type="term" value="C:MIS12/MIND type complex"/>
    <property type="evidence" value="ECO:0000318"/>
    <property type="project" value="GO_Central"/>
</dbReference>
<gene>
    <name evidence="2" type="primary">NSL1</name>
</gene>
<dbReference type="CTD" id="25936"/>
<reference evidence="2" key="2">
    <citation type="submission" date="2025-08" db="UniProtKB">
        <authorList>
            <consortium name="Ensembl"/>
        </authorList>
    </citation>
    <scope>IDENTIFICATION</scope>
</reference>
<dbReference type="KEGG" id="acs:100556881"/>
<evidence type="ECO:0000256" key="1">
    <source>
        <dbReference type="SAM" id="MobiDB-lite"/>
    </source>
</evidence>
<dbReference type="GeneTree" id="ENSGT00390000001374"/>
<reference evidence="2" key="3">
    <citation type="submission" date="2025-09" db="UniProtKB">
        <authorList>
            <consortium name="Ensembl"/>
        </authorList>
    </citation>
    <scope>IDENTIFICATION</scope>
</reference>
<dbReference type="PANTHER" id="PTHR31749">
    <property type="entry name" value="KINETOCHORE-ASSOCIATED PROTEIN NSL1 HOMOLOG"/>
    <property type="match status" value="1"/>
</dbReference>
<dbReference type="GO" id="GO:0016607">
    <property type="term" value="C:nuclear speck"/>
    <property type="evidence" value="ECO:0007669"/>
    <property type="project" value="Ensembl"/>
</dbReference>
<name>A0A803TRM9_ANOCA</name>
<proteinExistence type="predicted"/>
<accession>A0A803TRM9</accession>
<keyword evidence="3" id="KW-1185">Reference proteome</keyword>
<dbReference type="Pfam" id="PF08641">
    <property type="entry name" value="Mis14"/>
    <property type="match status" value="1"/>
</dbReference>
<dbReference type="AlphaFoldDB" id="A0A803TRM9"/>
<reference evidence="2 3" key="1">
    <citation type="submission" date="2009-12" db="EMBL/GenBank/DDBJ databases">
        <title>The Genome Sequence of Anolis carolinensis (Green Anole Lizard).</title>
        <authorList>
            <consortium name="The Genome Sequencing Platform"/>
            <person name="Di Palma F."/>
            <person name="Alfoldi J."/>
            <person name="Heiman D."/>
            <person name="Young S."/>
            <person name="Grabherr M."/>
            <person name="Johnson J."/>
            <person name="Lander E.S."/>
            <person name="Lindblad-Toh K."/>
        </authorList>
    </citation>
    <scope>NUCLEOTIDE SEQUENCE [LARGE SCALE GENOMIC DNA]</scope>
    <source>
        <strain evidence="2 3">JBL SC #1</strain>
    </source>
</reference>